<dbReference type="SMART" id="SM00822">
    <property type="entry name" value="PKS_KR"/>
    <property type="match status" value="1"/>
</dbReference>
<dbReference type="OrthoDB" id="329835at2759"/>
<dbReference type="Proteomes" id="UP000443090">
    <property type="component" value="Unassembled WGS sequence"/>
</dbReference>
<dbReference type="CDD" id="cd05195">
    <property type="entry name" value="enoyl_red"/>
    <property type="match status" value="1"/>
</dbReference>
<comment type="caution">
    <text evidence="4">The sequence shown here is derived from an EMBL/GenBank/DDBJ whole genome shotgun (WGS) entry which is preliminary data.</text>
</comment>
<dbReference type="InterPro" id="IPR057326">
    <property type="entry name" value="KR_dom"/>
</dbReference>
<name>A0A8H8RXE2_9HELO</name>
<accession>A0A8H8RXE2</accession>
<dbReference type="InterPro" id="IPR020843">
    <property type="entry name" value="ER"/>
</dbReference>
<feature type="domain" description="Enoyl reductase (ER)" evidence="3">
    <location>
        <begin position="32"/>
        <end position="284"/>
    </location>
</feature>
<evidence type="ECO:0000313" key="5">
    <source>
        <dbReference type="Proteomes" id="UP000443090"/>
    </source>
</evidence>
<protein>
    <submittedName>
        <fullName evidence="4">Fumagillin dodecapentaenoate synthase</fullName>
    </submittedName>
</protein>
<dbReference type="AlphaFoldDB" id="A0A8H8RXE2"/>
<dbReference type="SMART" id="SM00829">
    <property type="entry name" value="PKS_ER"/>
    <property type="match status" value="1"/>
</dbReference>
<evidence type="ECO:0000256" key="1">
    <source>
        <dbReference type="ARBA" id="ARBA00022679"/>
    </source>
</evidence>
<dbReference type="Pfam" id="PF08659">
    <property type="entry name" value="KR"/>
    <property type="match status" value="1"/>
</dbReference>
<evidence type="ECO:0000259" key="3">
    <source>
        <dbReference type="SMART" id="SM00829"/>
    </source>
</evidence>
<organism evidence="4 5">
    <name type="scientific">Lachnellula occidentalis</name>
    <dbReference type="NCBI Taxonomy" id="215460"/>
    <lineage>
        <taxon>Eukaryota</taxon>
        <taxon>Fungi</taxon>
        <taxon>Dikarya</taxon>
        <taxon>Ascomycota</taxon>
        <taxon>Pezizomycotina</taxon>
        <taxon>Leotiomycetes</taxon>
        <taxon>Helotiales</taxon>
        <taxon>Lachnaceae</taxon>
        <taxon>Lachnellula</taxon>
    </lineage>
</organism>
<dbReference type="GO" id="GO:0016491">
    <property type="term" value="F:oxidoreductase activity"/>
    <property type="evidence" value="ECO:0007669"/>
    <property type="project" value="InterPro"/>
</dbReference>
<gene>
    <name evidence="4" type="primary">af370_1</name>
    <name evidence="4" type="ORF">LOCC1_G008479</name>
</gene>
<sequence length="401" mass="44403">MDFSLLDMEKPPASLGSEDITDLIVVKTPTCGLSHLAAIQELVKRSLSATGSVLILGNSQRLGTEYRSIKDLPFDNILLAKRSKAVSIEKDHLIYIRVVVSRKGSFANRVQCPVEAIYPLPEWMLYEEASTIPAVYFVSLYGLIDLANTRQGQTVLIHSAAGSVGITIYATVGTDEKRKFLIETFGIKDDHIFSSREFLDESWRCIADHGTFVEIGKEDMTDRNNLSRDKMFAFMTNTELDEAIHPKLKGTWNLHKAALEYGLTLDFFTMLSSICGVVGQTGQANYSAANTFLDAFSIYLNQLGLCASSTDLGVVGDVGYVSTNEVVTKRLNSQHWLGINESLLYKILDFSLHQESLSPVNNVSKTQLITGIPMPLHSESSLYQEGILNDPRFSHLSFGDP</sequence>
<feature type="domain" description="Ketoreductase" evidence="2">
    <location>
        <begin position="153"/>
        <end position="339"/>
    </location>
</feature>
<dbReference type="PANTHER" id="PTHR45681:SF6">
    <property type="entry name" value="POLYKETIDE SYNTHASE 37"/>
    <property type="match status" value="1"/>
</dbReference>
<dbReference type="InterPro" id="IPR050444">
    <property type="entry name" value="Polyketide_Synthase"/>
</dbReference>
<evidence type="ECO:0000313" key="4">
    <source>
        <dbReference type="EMBL" id="TVY43781.1"/>
    </source>
</evidence>
<dbReference type="InterPro" id="IPR036291">
    <property type="entry name" value="NAD(P)-bd_dom_sf"/>
</dbReference>
<reference evidence="4 5" key="1">
    <citation type="submission" date="2018-05" db="EMBL/GenBank/DDBJ databases">
        <title>Genome sequencing and assembly of the regulated plant pathogen Lachnellula willkommii and related sister species for the development of diagnostic species identification markers.</title>
        <authorList>
            <person name="Giroux E."/>
            <person name="Bilodeau G."/>
        </authorList>
    </citation>
    <scope>NUCLEOTIDE SEQUENCE [LARGE SCALE GENOMIC DNA]</scope>
    <source>
        <strain evidence="4 5">CBS 160.35</strain>
    </source>
</reference>
<evidence type="ECO:0000259" key="2">
    <source>
        <dbReference type="SMART" id="SM00822"/>
    </source>
</evidence>
<dbReference type="Gene3D" id="3.40.50.720">
    <property type="entry name" value="NAD(P)-binding Rossmann-like Domain"/>
    <property type="match status" value="2"/>
</dbReference>
<dbReference type="PANTHER" id="PTHR45681">
    <property type="entry name" value="POLYKETIDE SYNTHASE 44-RELATED"/>
    <property type="match status" value="1"/>
</dbReference>
<dbReference type="Gene3D" id="3.90.180.10">
    <property type="entry name" value="Medium-chain alcohol dehydrogenases, catalytic domain"/>
    <property type="match status" value="1"/>
</dbReference>
<keyword evidence="1" id="KW-0808">Transferase</keyword>
<dbReference type="GO" id="GO:0016740">
    <property type="term" value="F:transferase activity"/>
    <property type="evidence" value="ECO:0007669"/>
    <property type="project" value="UniProtKB-KW"/>
</dbReference>
<proteinExistence type="predicted"/>
<dbReference type="EMBL" id="QGMI01000264">
    <property type="protein sequence ID" value="TVY43781.1"/>
    <property type="molecule type" value="Genomic_DNA"/>
</dbReference>
<keyword evidence="5" id="KW-1185">Reference proteome</keyword>
<dbReference type="InterPro" id="IPR013968">
    <property type="entry name" value="PKS_KR"/>
</dbReference>
<dbReference type="SUPFAM" id="SSF51735">
    <property type="entry name" value="NAD(P)-binding Rossmann-fold domains"/>
    <property type="match status" value="2"/>
</dbReference>